<evidence type="ECO:0000313" key="3">
    <source>
        <dbReference type="EMBL" id="KAB1061810.1"/>
    </source>
</evidence>
<evidence type="ECO:0000259" key="2">
    <source>
        <dbReference type="Pfam" id="PF18962"/>
    </source>
</evidence>
<organism evidence="3 4">
    <name type="scientific">Salibacter halophilus</name>
    <dbReference type="NCBI Taxonomy" id="1803916"/>
    <lineage>
        <taxon>Bacteria</taxon>
        <taxon>Pseudomonadati</taxon>
        <taxon>Bacteroidota</taxon>
        <taxon>Flavobacteriia</taxon>
        <taxon>Flavobacteriales</taxon>
        <taxon>Salibacteraceae</taxon>
        <taxon>Salibacter</taxon>
    </lineage>
</organism>
<keyword evidence="4" id="KW-1185">Reference proteome</keyword>
<dbReference type="OrthoDB" id="9807496at2"/>
<dbReference type="RefSeq" id="WP_151170133.1">
    <property type="nucleotide sequence ID" value="NZ_WACR01000014.1"/>
</dbReference>
<dbReference type="Proteomes" id="UP000435357">
    <property type="component" value="Unassembled WGS sequence"/>
</dbReference>
<comment type="caution">
    <text evidence="3">The sequence shown here is derived from an EMBL/GenBank/DDBJ whole genome shotgun (WGS) entry which is preliminary data.</text>
</comment>
<proteinExistence type="predicted"/>
<keyword evidence="1" id="KW-0732">Signal</keyword>
<gene>
    <name evidence="3" type="ORF">F3059_13380</name>
</gene>
<feature type="domain" description="Secretion system C-terminal sorting" evidence="2">
    <location>
        <begin position="766"/>
        <end position="838"/>
    </location>
</feature>
<sequence length="839" mass="94747">MRFIIILTFILSSVILTAQNGWRVFEYPDEMPGDIVRDFSICGDSLLIATNQGFIIQTPNNREFYDTADGLKQNYINQICAKRDGDIALIYNSLDSIYILKPNGDQIGVAFKNKCLSNYAYFSLDDRDNIYVNCKNGVYLLNEDGLELVFNEGNLYSYSSGPDDAIWGFEDKKLYKYKNGEQDVIIGVNDGSTSKIRRIAVNKNRVVYTNDKGELHSYTPNNGFEYIRDGFSIISNIFLDSKDRVWYIKFGTSQNPAEPKLTFFDIKNPSTEQSISKYQMDLDYYHNESMFEWRNQIVRSIRGGYMMANLDSEFETIKKYDLGDFSVPVLPDGTIGTMSRNEQGNQHFYKNGGLPYNLSIAAKGTNTANQQELVSGGFGSEVRLRLDSTNFKSGAFQNDSNSKRNFITWKVTRAQIEDHIQNHNSAGYETPTDIESWPAHGLVNEGESQCLAPFIDVDNNGIYEPDKGDYPQIRGDQAVYTIFNDLRKSNQRPIDPVGLECHLMIYGYDSVNNAALSNTYFISYTIVNIGNNTYEDFKTSQFIDGGIGGFNDDLMGVDTVDQYIYSVNHDDFDEGQDFSDGFGQNPPATALVSLSHDYTSFTVTDGDTASKLSYPYNPQEKANYMDGYKANRSSYFTNSFRATNASQASGVPTKFVFSGSPYLSNGWTPISDVTISNENHLRHNAGIASSYHGTFKPGDTIYKDFAFTVAENSSTGLYHEMNDLDNQVQTIKQWFTQKQFESWKRGCIAYNSVPDRDLTENSSFKLYPNPAENYVKVEFSVDQKSTSRVEVFNTLGAMVRSQKVSDNREIIQLDNMPAGIYLIRVSGSEVNETKRLIVN</sequence>
<dbReference type="SUPFAM" id="SSF69322">
    <property type="entry name" value="Tricorn protease domain 2"/>
    <property type="match status" value="1"/>
</dbReference>
<accession>A0A6N6M6N0</accession>
<dbReference type="InterPro" id="IPR026444">
    <property type="entry name" value="Secre_tail"/>
</dbReference>
<evidence type="ECO:0000256" key="1">
    <source>
        <dbReference type="ARBA" id="ARBA00022729"/>
    </source>
</evidence>
<dbReference type="AlphaFoldDB" id="A0A6N6M6N0"/>
<evidence type="ECO:0000313" key="4">
    <source>
        <dbReference type="Proteomes" id="UP000435357"/>
    </source>
</evidence>
<dbReference type="EMBL" id="WACR01000014">
    <property type="protein sequence ID" value="KAB1061810.1"/>
    <property type="molecule type" value="Genomic_DNA"/>
</dbReference>
<reference evidence="3 4" key="1">
    <citation type="submission" date="2019-09" db="EMBL/GenBank/DDBJ databases">
        <title>Genomes of Cryomorphaceae.</title>
        <authorList>
            <person name="Bowman J.P."/>
        </authorList>
    </citation>
    <scope>NUCLEOTIDE SEQUENCE [LARGE SCALE GENOMIC DNA]</scope>
    <source>
        <strain evidence="3 4">KCTC 52047</strain>
    </source>
</reference>
<dbReference type="NCBIfam" id="TIGR04183">
    <property type="entry name" value="Por_Secre_tail"/>
    <property type="match status" value="1"/>
</dbReference>
<protein>
    <submittedName>
        <fullName evidence="3">T9SS type A sorting domain-containing protein</fullName>
    </submittedName>
</protein>
<name>A0A6N6M6N0_9FLAO</name>
<dbReference type="Pfam" id="PF18962">
    <property type="entry name" value="Por_Secre_tail"/>
    <property type="match status" value="1"/>
</dbReference>